<sequence length="108" mass="11579">MAAVKTVDVNDDVEVQGTGQSKCSKGVHPEGTCDLWDQSRCREEGGREGGDGSKWPLSPEARPGNRRRELRQNGIAWIVPPTPPSPPPNHPTSRPGSAGRSCLAELPN</sequence>
<dbReference type="EMBL" id="PZQS01000011">
    <property type="protein sequence ID" value="PVD21725.1"/>
    <property type="molecule type" value="Genomic_DNA"/>
</dbReference>
<reference evidence="2 3" key="1">
    <citation type="submission" date="2018-04" db="EMBL/GenBank/DDBJ databases">
        <title>The genome of golden apple snail Pomacea canaliculata provides insight into stress tolerance and invasive adaptation.</title>
        <authorList>
            <person name="Liu C."/>
            <person name="Liu B."/>
            <person name="Ren Y."/>
            <person name="Zhang Y."/>
            <person name="Wang H."/>
            <person name="Li S."/>
            <person name="Jiang F."/>
            <person name="Yin L."/>
            <person name="Zhang G."/>
            <person name="Qian W."/>
            <person name="Fan W."/>
        </authorList>
    </citation>
    <scope>NUCLEOTIDE SEQUENCE [LARGE SCALE GENOMIC DNA]</scope>
    <source>
        <strain evidence="2">SZHN2017</strain>
        <tissue evidence="2">Muscle</tissue>
    </source>
</reference>
<comment type="caution">
    <text evidence="2">The sequence shown here is derived from an EMBL/GenBank/DDBJ whole genome shotgun (WGS) entry which is preliminary data.</text>
</comment>
<protein>
    <submittedName>
        <fullName evidence="2">Uncharacterized protein</fullName>
    </submittedName>
</protein>
<evidence type="ECO:0000313" key="2">
    <source>
        <dbReference type="EMBL" id="PVD21725.1"/>
    </source>
</evidence>
<accession>A0A2T7NKN8</accession>
<feature type="compositionally biased region" description="Basic and acidic residues" evidence="1">
    <location>
        <begin position="37"/>
        <end position="51"/>
    </location>
</feature>
<feature type="region of interest" description="Disordered" evidence="1">
    <location>
        <begin position="1"/>
        <end position="108"/>
    </location>
</feature>
<dbReference type="Proteomes" id="UP000245119">
    <property type="component" value="Linkage Group LG11"/>
</dbReference>
<evidence type="ECO:0000313" key="3">
    <source>
        <dbReference type="Proteomes" id="UP000245119"/>
    </source>
</evidence>
<proteinExistence type="predicted"/>
<gene>
    <name evidence="2" type="ORF">C0Q70_17525</name>
</gene>
<organism evidence="2 3">
    <name type="scientific">Pomacea canaliculata</name>
    <name type="common">Golden apple snail</name>
    <dbReference type="NCBI Taxonomy" id="400727"/>
    <lineage>
        <taxon>Eukaryota</taxon>
        <taxon>Metazoa</taxon>
        <taxon>Spiralia</taxon>
        <taxon>Lophotrochozoa</taxon>
        <taxon>Mollusca</taxon>
        <taxon>Gastropoda</taxon>
        <taxon>Caenogastropoda</taxon>
        <taxon>Architaenioglossa</taxon>
        <taxon>Ampullarioidea</taxon>
        <taxon>Ampullariidae</taxon>
        <taxon>Pomacea</taxon>
    </lineage>
</organism>
<evidence type="ECO:0000256" key="1">
    <source>
        <dbReference type="SAM" id="MobiDB-lite"/>
    </source>
</evidence>
<feature type="compositionally biased region" description="Pro residues" evidence="1">
    <location>
        <begin position="80"/>
        <end position="90"/>
    </location>
</feature>
<keyword evidence="3" id="KW-1185">Reference proteome</keyword>
<name>A0A2T7NKN8_POMCA</name>
<dbReference type="AlphaFoldDB" id="A0A2T7NKN8"/>